<protein>
    <submittedName>
        <fullName evidence="1">NADH-cytochrome b5 reductase</fullName>
    </submittedName>
</protein>
<dbReference type="EMBL" id="GGEC01012238">
    <property type="protein sequence ID" value="MBW92721.1"/>
    <property type="molecule type" value="Transcribed_RNA"/>
</dbReference>
<name>A0A2P2JGY0_RHIMU</name>
<evidence type="ECO:0000313" key="1">
    <source>
        <dbReference type="EMBL" id="MBW92721.1"/>
    </source>
</evidence>
<organism evidence="1">
    <name type="scientific">Rhizophora mucronata</name>
    <name type="common">Asiatic mangrove</name>
    <dbReference type="NCBI Taxonomy" id="61149"/>
    <lineage>
        <taxon>Eukaryota</taxon>
        <taxon>Viridiplantae</taxon>
        <taxon>Streptophyta</taxon>
        <taxon>Embryophyta</taxon>
        <taxon>Tracheophyta</taxon>
        <taxon>Spermatophyta</taxon>
        <taxon>Magnoliopsida</taxon>
        <taxon>eudicotyledons</taxon>
        <taxon>Gunneridae</taxon>
        <taxon>Pentapetalae</taxon>
        <taxon>rosids</taxon>
        <taxon>fabids</taxon>
        <taxon>Malpighiales</taxon>
        <taxon>Rhizophoraceae</taxon>
        <taxon>Rhizophora</taxon>
    </lineage>
</organism>
<dbReference type="AlphaFoldDB" id="A0A2P2JGY0"/>
<accession>A0A2P2JGY0</accession>
<reference evidence="1" key="1">
    <citation type="submission" date="2018-02" db="EMBL/GenBank/DDBJ databases">
        <title>Rhizophora mucronata_Transcriptome.</title>
        <authorList>
            <person name="Meera S.P."/>
            <person name="Sreeshan A."/>
            <person name="Augustine A."/>
        </authorList>
    </citation>
    <scope>NUCLEOTIDE SEQUENCE</scope>
    <source>
        <tissue evidence="1">Leaf</tissue>
    </source>
</reference>
<sequence>MPNIRVQCRWCAWLDDVFTLAILPPVRQINR</sequence>
<proteinExistence type="predicted"/>